<dbReference type="EMBL" id="BAAAPK010000001">
    <property type="protein sequence ID" value="GAA1679598.1"/>
    <property type="molecule type" value="Genomic_DNA"/>
</dbReference>
<dbReference type="Pfam" id="PF09369">
    <property type="entry name" value="MZB"/>
    <property type="match status" value="1"/>
</dbReference>
<protein>
    <submittedName>
        <fullName evidence="2">DUF1998 domain-containing protein</fullName>
    </submittedName>
</protein>
<evidence type="ECO:0000313" key="3">
    <source>
        <dbReference type="Proteomes" id="UP001500596"/>
    </source>
</evidence>
<sequence length="606" mass="66328">MAEPMVKTVRASETVSPYGPGAIVDILGQSFMVPTGDRWPSSKVRRPVHSDRLAEALGVDDLWAAPTTHTPENQKTPGLEFERFPSWLFCQVCRRMIQWSRSMETGGIPVCRETGCDGRLVPMRFVAVCTAKSHIADIPWVDWLHRGSDGDCKASDKLRFQSAEGRAEGLSSLQVSCERCGRRRSLGELRRDVFAVEGFTCRGKQPWERDWGLCGKPIDPQQRGATSLHFADTLSAIDIPIVDSRDEVDLAKLRAHAFFAALRAATDESHRAMLSAQIALDTGTPVAAVLAHANPPGDGGVTDIRATRSSLQADEYEAFVAAISERSPVADFQTRAVKLRADRGDAGDKLAHLISDVVLVDRLRDVRAVIGFRRYTPDAELVSAVPTSPHERKWLPAIEGYGEGVFLRFSEQAVSAWAAQDVVQGRGSTVLGHQNASMLGGRLHVVSPEYMLLHTFAHLLMRELTFGSGYTAASIRERIYCESDGDFGVFIYTTSSDIEGTLGGLVRQGEPDLLVEAIVRALEQAAWCPNDPVCIESEPQSIDGLNLAACHACCLAPETSCESQNLLLDRALIVGSDRVRGYFSPVLDAFLGQRMSRPLKPEKDEG</sequence>
<proteinExistence type="predicted"/>
<name>A0ABN2GZX4_9MICO</name>
<organism evidence="2 3">
    <name type="scientific">Microbacterium lacus</name>
    <dbReference type="NCBI Taxonomy" id="415217"/>
    <lineage>
        <taxon>Bacteria</taxon>
        <taxon>Bacillati</taxon>
        <taxon>Actinomycetota</taxon>
        <taxon>Actinomycetes</taxon>
        <taxon>Micrococcales</taxon>
        <taxon>Microbacteriaceae</taxon>
        <taxon>Microbacterium</taxon>
    </lineage>
</organism>
<dbReference type="InterPro" id="IPR047721">
    <property type="entry name" value="DrmB"/>
</dbReference>
<feature type="domain" description="MrfA-like Zn-binding" evidence="1">
    <location>
        <begin position="456"/>
        <end position="554"/>
    </location>
</feature>
<gene>
    <name evidence="2" type="ORF">GCM10009807_24350</name>
</gene>
<evidence type="ECO:0000313" key="2">
    <source>
        <dbReference type="EMBL" id="GAA1679598.1"/>
    </source>
</evidence>
<evidence type="ECO:0000259" key="1">
    <source>
        <dbReference type="Pfam" id="PF09369"/>
    </source>
</evidence>
<reference evidence="2 3" key="1">
    <citation type="journal article" date="2019" name="Int. J. Syst. Evol. Microbiol.">
        <title>The Global Catalogue of Microorganisms (GCM) 10K type strain sequencing project: providing services to taxonomists for standard genome sequencing and annotation.</title>
        <authorList>
            <consortium name="The Broad Institute Genomics Platform"/>
            <consortium name="The Broad Institute Genome Sequencing Center for Infectious Disease"/>
            <person name="Wu L."/>
            <person name="Ma J."/>
        </authorList>
    </citation>
    <scope>NUCLEOTIDE SEQUENCE [LARGE SCALE GENOMIC DNA]</scope>
    <source>
        <strain evidence="2 3">JCM 15575</strain>
    </source>
</reference>
<dbReference type="InterPro" id="IPR018973">
    <property type="entry name" value="MZB"/>
</dbReference>
<comment type="caution">
    <text evidence="2">The sequence shown here is derived from an EMBL/GenBank/DDBJ whole genome shotgun (WGS) entry which is preliminary data.</text>
</comment>
<dbReference type="Proteomes" id="UP001500596">
    <property type="component" value="Unassembled WGS sequence"/>
</dbReference>
<dbReference type="RefSeq" id="WP_344054935.1">
    <property type="nucleotide sequence ID" value="NZ_BAAAPK010000001.1"/>
</dbReference>
<dbReference type="NCBIfam" id="NF038324">
    <property type="entry name" value="DrmB_fam"/>
    <property type="match status" value="1"/>
</dbReference>
<accession>A0ABN2GZX4</accession>
<keyword evidence="3" id="KW-1185">Reference proteome</keyword>